<proteinExistence type="predicted"/>
<feature type="compositionally biased region" description="Low complexity" evidence="1">
    <location>
        <begin position="2760"/>
        <end position="2769"/>
    </location>
</feature>
<feature type="compositionally biased region" description="Low complexity" evidence="1">
    <location>
        <begin position="1873"/>
        <end position="1888"/>
    </location>
</feature>
<feature type="region of interest" description="Disordered" evidence="1">
    <location>
        <begin position="1932"/>
        <end position="1966"/>
    </location>
</feature>
<feature type="region of interest" description="Disordered" evidence="1">
    <location>
        <begin position="321"/>
        <end position="356"/>
    </location>
</feature>
<evidence type="ECO:0000313" key="4">
    <source>
        <dbReference type="Proteomes" id="UP000051952"/>
    </source>
</evidence>
<evidence type="ECO:0000313" key="3">
    <source>
        <dbReference type="EMBL" id="CUE95017.1"/>
    </source>
</evidence>
<feature type="compositionally biased region" description="Low complexity" evidence="1">
    <location>
        <begin position="1508"/>
        <end position="1517"/>
    </location>
</feature>
<feature type="region of interest" description="Disordered" evidence="1">
    <location>
        <begin position="2691"/>
        <end position="2710"/>
    </location>
</feature>
<feature type="region of interest" description="Disordered" evidence="1">
    <location>
        <begin position="70"/>
        <end position="110"/>
    </location>
</feature>
<feature type="region of interest" description="Disordered" evidence="1">
    <location>
        <begin position="3110"/>
        <end position="3136"/>
    </location>
</feature>
<feature type="region of interest" description="Disordered" evidence="1">
    <location>
        <begin position="932"/>
        <end position="959"/>
    </location>
</feature>
<evidence type="ECO:0000256" key="1">
    <source>
        <dbReference type="SAM" id="MobiDB-lite"/>
    </source>
</evidence>
<gene>
    <name evidence="3" type="ORF">BSAL_57625</name>
</gene>
<feature type="non-terminal residue" evidence="3">
    <location>
        <position position="3329"/>
    </location>
</feature>
<dbReference type="OrthoDB" id="239701at2759"/>
<dbReference type="CDD" id="cd11709">
    <property type="entry name" value="SPRY"/>
    <property type="match status" value="1"/>
</dbReference>
<dbReference type="PANTHER" id="PTHR48125">
    <property type="entry name" value="LP07818P1"/>
    <property type="match status" value="1"/>
</dbReference>
<feature type="region of interest" description="Disordered" evidence="1">
    <location>
        <begin position="2517"/>
        <end position="2537"/>
    </location>
</feature>
<sequence length="3329" mass="348718">MEDVDAQFVMLLTSSGPNAATLLHNTNHNSDMTGSGNQGCTSTNNTNNNNTASFLSTFQDPALITARLHQMSSSSTTDEDGGSSGGNANNGGTDGAANNGGGGRKNFLIDTSTPHNDAVISESSVLKPGLGWITTHVTESLRRGVHEWAVKVEHQGETADGSGLMLGIVPKNFSKFDSFISQGGGWCLSRAGKLYGHWRRVDNNISVTSLTFATGDRVVFLLDFDTSRMTVRVGDRSITGEISGLLPGMDVYPAVSLHYRHQHLRFEYHKQHKRNVATKNWVQRGAFPSAVLYVPVTSTQQLRKMPLDHYLLHEDMMTVATTTSSSSSSGPDNSSSTATDIGQRSESSDHSNGGNSIYSQEAAAHARLSVVIRAFAAVHRFRAWGASTFDQFLPCDVTAAFLREQSSKFSQRQSSSMLQQRHPASPFGLNAAALMLSHLANHIVRSSSSSSSAMQSMMTFVAAAPTLTQHLMQQPLFSLAETSGSTELSPQVSATIAQRLRDVVKFIRTSSSVSTGGGFDVNAMLSSLVELQVVLAIQTGSISNSLWACLACLSSSSSSSRTPDNNDSSSSLSLLTLTPQFVTWIAAVERATAPRYTLDLEAETAHNSSTSATTPIAPNHSTMTASLASVQARRGRITRSVALGTALLGSSNSSSSSSTSPLPGRTPSTATTTAPHATPPAASLVHSMTCSENGSVVFLHTTSGRLEKWCRNQQVRLAVASEPASLFANCATSSMAYAPARVVNGVSYQAQVILHSTPSPSPTSTGSTTSAAASSSSTFAVVLNAETLVVDATVPLDALLCHIGGVSSLGEGGRVFLSSNPAGLVSALVLRTSATIAASSSVAAATSSLSPLLTVDAAAASSTAAAGASNSRHKNSASAAHPSSSAFPSSSNSSGSTTTAAVTAAYAPAFVLAFSNFPTTLARPPMFLRNAAASSPSPTGSANPVAPAASSTHQKSDPSSSCLLLVKESSVHLGEPQPWLHFPNGGQCTIELWARYLGRVDDLSTSAKPLYAHGDRATTGEVYLEFALQDGAFCIKGGYRHDNRGTSVVAAYVPAGAQQQFLHIALSFKAAGGWQLVLNGRLMPNVSKPAAASATNTLSLERPRIKWTLGGGCIAHVAELRIWNKYRSHQELNRDLNRRLSGEEAGLVAYFPLSEGSGCALYNYARSIATTSSASIDSQPLLLPAAPAVRCKSVFREVVVDHPLATEESLLPTSSHANNIVGTASSSAFGQQRSGATTFMAHQQQPQQTLARRQFHYFHWESALTSMLDGTTPADVADTSLICTGSEVILMLGKRSSNGGGKHNNSNNGAKPHHHRLVLVFDAFSGHDLRTDTFVSSEWWVTGLHACFSSSSSLSVSSNSSANLQQTQQDDESTGHCSLLTFAGVTALASSPDIAGDDATSRPAAAGSAQFLELMLPRRFLLQPPAPSLSSLSSFVPPGARSTAAAAAVVPLTAASLPTATSYVAEHFQQFSQGMGASAPVSVSSNNVGLWLINLLRIANWNQFQKSAATTTRSSSSSEDRTAGGGSIIHRDALPSGAPGQPPTPGQPSPLVQSAYAVLGGGGLNGRDDEADDASLFSPLRVDVSLETIEAATLVLREYFRPVHVAGGRRISSLNDSSPHAAQVVDVVLQVLQVQLHAILEAKLDPRPLSLAIDSSPDGPDGSARAAAAVLSEFGDDGGDDGSSPTFRHPRSPPPQANGEAAAAASTPIISKISSSMKLRTTVADSQFPSGGSLRSFSDVDGSPTTQMLMASSSTTSSGPSLGAQLVSTLCDLVNASGQGSLKPSTIVTATDMLRTGVVLFFPMTTHAFNCLRRCKKKKQLVSTLCDLVNASSQGSLKPSTIVTATDMLRTGVVLFFPNDNTRVQLLAEMLSSNNNNNNNSAAPSSSSSRHKQPSIQVLLGGVLQHFATPSAAATIPLVVGEAAAAHRWNPTATTPLVGSPSTTPPPQSGPTQNESKRHEHNTQHHSLPSIVASLLLDASSRSQQLLDLLATTHVNSNTNVNDEQQHHPLWSMHRVTVGTLGMAQLFLLCSLDLSTAAARGGARDGGGGGESLFTRGDAGGGGGGSVLGTPTPHMVTTMILAGTPPPAVPAGGGTASPAAASNAAVAGGGGGATPLNHWWVLSPPPPHTAGGAQDHHPVTSMLEALAHRDALMKDHFRVLIDETMKVLRTALQRMESLATQQQQHRAVGAVLDKVFMILSSSITGNVLFTALTAIPLVASLNTAPWLQEKLSQLAQQLRHMLRAVDVIRPSSSSSHHNIVRHLFDALRQQQSWLASFMVTTTIVTNAGGQQHGGGAYTENGNAQITTPFDTPTATPPSRGDESGGGAAAFLSLPPSLAPVAAVMTPPLVRYLVEHPLTSNGLTTLVDQTMRGLACTDLVAAPQVWMPLMKPLSPLDRAGSNAMQSAWLHLVGAAAHLSSETIVTTPYVSSGNNKGSSSHQAANAAVFANVAVRCRPLKQKLMEYQSRSSAVDCAKDCERVIELCQLLLHIRSSPSRALATNAALAWASQRHAAANGAAISSPRRGASSQHSQGPPSTHAAKWRRAIMLVRRALVLQRFAALSTSELSVAAAVEFLSRVCFSPVLPPQLDTTKKNEGEAAAAAAAAGLEGDVADVDASLVNNSMSTPEAMTVRRCFAASNHRVRVKLIGLGHLIDQQERQHPSQSIDNDDDKNNARTVLIGALRMFATMSSPLPSAGGPTPSLPSLFSAPPQRQYDADIRGCHEDLREDLLSRMHTLISLAMRVAAQPQPQSCNSFSPPRSGAASGPTTNSGGGSGNDEVAISAAASLARIVLSHRWSADDIVCFVASNLAPLLIRSCSIFPQSSHGVQQSSSPSQVSGNALLLLQSSDAATPRVETPAERAHRQAVKERLRLRNGGGGPSITAGGTTSTTTSVISVANDETPKLLAMATSEEATALSWLAVKELGLQLAEILRRHRIPPTKSTTTGMIAVTSSSAHALAAEQMLEQLFTGIIAELRRSLDYMSHFYYPAQERVSDHVTALCGIMGTFARALFYVHGSGSGSATWSIGRTLQSCIATASASLIVIAHVLSFAATTTPVVAEYALQTCALLLPAVRSAILVDDAIASLLKEAQSTSTASEALAHLQHTLANYHRQQQQQQKSNINNVNNSTAPKHGNGSALHIITTIAISVRGNMDTVVQGLPQSPAANTASPSGNNNAATTPTNGCMVGASRLMASAIHVLRSLASSDNWADVFCNVCIPQTLRSLQSVLVPTSETQPTTDAMRREAALTVLMSTYGLCGIDGNVPQPGARVRYCIDPELRITEVGIIVGFSPVAPPITTAANAATSTPVPSSTVTLLPLCSADYTTAEV</sequence>
<feature type="compositionally biased region" description="Gly residues" evidence="1">
    <location>
        <begin position="2058"/>
        <end position="2067"/>
    </location>
</feature>
<evidence type="ECO:0000259" key="2">
    <source>
        <dbReference type="PROSITE" id="PS50188"/>
    </source>
</evidence>
<dbReference type="Gene3D" id="2.60.120.920">
    <property type="match status" value="1"/>
</dbReference>
<feature type="compositionally biased region" description="Polar residues" evidence="1">
    <location>
        <begin position="2748"/>
        <end position="2757"/>
    </location>
</feature>
<dbReference type="InterPro" id="IPR001870">
    <property type="entry name" value="B30.2/SPRY"/>
</dbReference>
<feature type="compositionally biased region" description="Low complexity" evidence="1">
    <location>
        <begin position="2306"/>
        <end position="2317"/>
    </location>
</feature>
<dbReference type="InterPro" id="IPR013320">
    <property type="entry name" value="ConA-like_dom_sf"/>
</dbReference>
<feature type="region of interest" description="Disordered" evidence="1">
    <location>
        <begin position="3158"/>
        <end position="3182"/>
    </location>
</feature>
<feature type="region of interest" description="Disordered" evidence="1">
    <location>
        <begin position="1673"/>
        <end position="1705"/>
    </location>
</feature>
<protein>
    <recommendedName>
        <fullName evidence="2">B30.2/SPRY domain-containing protein</fullName>
    </recommendedName>
</protein>
<feature type="compositionally biased region" description="Polar residues" evidence="1">
    <location>
        <begin position="949"/>
        <end position="959"/>
    </location>
</feature>
<dbReference type="VEuPathDB" id="TriTrypDB:BSAL_57625"/>
<feature type="region of interest" description="Disordered" evidence="1">
    <location>
        <begin position="2748"/>
        <end position="2776"/>
    </location>
</feature>
<dbReference type="PROSITE" id="PS50188">
    <property type="entry name" value="B302_SPRY"/>
    <property type="match status" value="1"/>
</dbReference>
<accession>A0A0S4IJU7</accession>
<feature type="compositionally biased region" description="Low complexity" evidence="1">
    <location>
        <begin position="321"/>
        <end position="339"/>
    </location>
</feature>
<organism evidence="3 4">
    <name type="scientific">Bodo saltans</name>
    <name type="common">Flagellated protozoan</name>
    <dbReference type="NCBI Taxonomy" id="75058"/>
    <lineage>
        <taxon>Eukaryota</taxon>
        <taxon>Discoba</taxon>
        <taxon>Euglenozoa</taxon>
        <taxon>Kinetoplastea</taxon>
        <taxon>Metakinetoplastina</taxon>
        <taxon>Eubodonida</taxon>
        <taxon>Bodonidae</taxon>
        <taxon>Bodo</taxon>
    </lineage>
</organism>
<dbReference type="InterPro" id="IPR043136">
    <property type="entry name" value="B30.2/SPRY_sf"/>
</dbReference>
<dbReference type="SUPFAM" id="SSF49899">
    <property type="entry name" value="Concanavalin A-like lectins/glucanases"/>
    <property type="match status" value="2"/>
</dbReference>
<feature type="compositionally biased region" description="Low complexity" evidence="1">
    <location>
        <begin position="932"/>
        <end position="944"/>
    </location>
</feature>
<feature type="region of interest" description="Disordered" evidence="1">
    <location>
        <begin position="2305"/>
        <end position="2326"/>
    </location>
</feature>
<dbReference type="Proteomes" id="UP000051952">
    <property type="component" value="Unassembled WGS sequence"/>
</dbReference>
<feature type="region of interest" description="Disordered" evidence="1">
    <location>
        <begin position="1873"/>
        <end position="1894"/>
    </location>
</feature>
<name>A0A0S4IJU7_BODSA</name>
<keyword evidence="4" id="KW-1185">Reference proteome</keyword>
<feature type="region of interest" description="Disordered" evidence="1">
    <location>
        <begin position="26"/>
        <end position="53"/>
    </location>
</feature>
<feature type="compositionally biased region" description="Gly residues" evidence="1">
    <location>
        <begin position="82"/>
        <end position="104"/>
    </location>
</feature>
<dbReference type="EMBL" id="CYKH01000218">
    <property type="protein sequence ID" value="CUE95017.1"/>
    <property type="molecule type" value="Genomic_DNA"/>
</dbReference>
<feature type="region of interest" description="Disordered" evidence="1">
    <location>
        <begin position="1508"/>
        <end position="1552"/>
    </location>
</feature>
<feature type="region of interest" description="Disordered" evidence="1">
    <location>
        <begin position="2042"/>
        <end position="2067"/>
    </location>
</feature>
<feature type="domain" description="B30.2/SPRY" evidence="2">
    <location>
        <begin position="87"/>
        <end position="273"/>
    </location>
</feature>
<feature type="compositionally biased region" description="Polar residues" evidence="1">
    <location>
        <begin position="3160"/>
        <end position="3173"/>
    </location>
</feature>
<dbReference type="PANTHER" id="PTHR48125:SF10">
    <property type="entry name" value="OS12G0136300 PROTEIN"/>
    <property type="match status" value="1"/>
</dbReference>
<feature type="region of interest" description="Disordered" evidence="1">
    <location>
        <begin position="869"/>
        <end position="893"/>
    </location>
</feature>
<feature type="compositionally biased region" description="Polar residues" evidence="1">
    <location>
        <begin position="340"/>
        <end position="356"/>
    </location>
</feature>
<feature type="compositionally biased region" description="Low complexity" evidence="1">
    <location>
        <begin position="3110"/>
        <end position="3127"/>
    </location>
</feature>
<feature type="compositionally biased region" description="Polar residues" evidence="1">
    <location>
        <begin position="2526"/>
        <end position="2535"/>
    </location>
</feature>
<feature type="compositionally biased region" description="Low complexity" evidence="1">
    <location>
        <begin position="33"/>
        <end position="53"/>
    </location>
</feature>
<feature type="region of interest" description="Disordered" evidence="1">
    <location>
        <begin position="648"/>
        <end position="680"/>
    </location>
</feature>
<reference evidence="4" key="1">
    <citation type="submission" date="2015-09" db="EMBL/GenBank/DDBJ databases">
        <authorList>
            <consortium name="Pathogen Informatics"/>
        </authorList>
    </citation>
    <scope>NUCLEOTIDE SEQUENCE [LARGE SCALE GENOMIC DNA]</scope>
    <source>
        <strain evidence="4">Lake Konstanz</strain>
    </source>
</reference>